<feature type="domain" description="Ig-like" evidence="6">
    <location>
        <begin position="271"/>
        <end position="407"/>
    </location>
</feature>
<dbReference type="InterPro" id="IPR007110">
    <property type="entry name" value="Ig-like_dom"/>
</dbReference>
<dbReference type="InterPro" id="IPR013783">
    <property type="entry name" value="Ig-like_fold"/>
</dbReference>
<dbReference type="SMART" id="SM00409">
    <property type="entry name" value="IG"/>
    <property type="match status" value="4"/>
</dbReference>
<evidence type="ECO:0000256" key="2">
    <source>
        <dbReference type="ARBA" id="ARBA00022737"/>
    </source>
</evidence>
<dbReference type="InterPro" id="IPR003599">
    <property type="entry name" value="Ig_sub"/>
</dbReference>
<comment type="caution">
    <text evidence="7">The sequence shown here is derived from an EMBL/GenBank/DDBJ whole genome shotgun (WGS) entry which is preliminary data.</text>
</comment>
<evidence type="ECO:0000313" key="8">
    <source>
        <dbReference type="Proteomes" id="UP001626550"/>
    </source>
</evidence>
<sequence>MKLNQNLSRNDSFWFCSGRLGFLDRKTLRLKSVKRSDRGTYSCTVDHQDVINPNANFTQTQVAQIFVDVREAPILLQHSDPRQVVDEGKEVSLFCQWTGHPKPNTSWFRGPPGQQVLVSTASLVSGEPGISVQQMDEGPAMRTSSLRISSASHLHADIYTCLASNSEGSVEANISVIVRGGIYFTQRPINQSVLEGTESVTFSCRAISETGPVSNAWLKDGKTLKMRHSVDEYSGDLIIRGVTRQDRGLYTCQPQSTPRISASAFLDVLFPVLATMPHIDTLYLALGGSGRIPCEVKASPAVFTVQWQKEGTVSTAKSHFGQIIDGMLTETEKNELLFSLSECSALERAKAQRELVQSPLCLCHAYFTKTATQYWHTWKPVSEVDAGLYRCRGRNQLNWGHWSNTLQVIVRPLPRFSQRPQPMYILNGAVMTERALTQFAIPCITLVKSASFAANYSEMHDMVRIIHGGQGNVSNLWKVSARDLELLERGAPISVESEVKPLPSSAVVDEQGNLRFRSPVNLEELEGAYHCIAYNPLVMLIASTHIRVRHREDQQKSVIPAHPLNIRVQPDDALHFWLYGLVPSEVYAIRIRPWCGSKTVHKHSSMLHVKTLPLFKSFGETPVRSLDQEPGLIANEQLAEPWGLAVNYTGDPSSKNSPLSISLVWKQDSALQLHPPTLWFQVEYCFFSGAAVAKPSWKTLAPIDGASKEMVLLSKKRSSNQYENVYETGVMFRIRAYGLMVASKASEELVLAPPTSTYVGQALRNLLTEESGNLQKSLEQAAKDLQEMKRKYASHDGVMLDESLPPKTSPTQSSDRSSVWWNWWTQDNMETHITWSVVASLLFIVCFFSVGLIVIRKVTKSANKYNTTSEQNPTSYEMDPWTPSHPVYASLSLRNQMPSQSAVFHECEATDTLLKWKSARATLGNQYAVDLTSQRPETYEIFPTKAVQE</sequence>
<gene>
    <name evidence="7" type="primary">IGSF9B</name>
    <name evidence="7" type="ORF">Ciccas_005556</name>
</gene>
<dbReference type="InterPro" id="IPR051170">
    <property type="entry name" value="Neural/epithelial_adhesion"/>
</dbReference>
<dbReference type="PROSITE" id="PS00290">
    <property type="entry name" value="IG_MHC"/>
    <property type="match status" value="1"/>
</dbReference>
<dbReference type="AlphaFoldDB" id="A0ABD2Q9C2"/>
<evidence type="ECO:0000256" key="5">
    <source>
        <dbReference type="SAM" id="Phobius"/>
    </source>
</evidence>
<dbReference type="EMBL" id="JBJKFK010000660">
    <property type="protein sequence ID" value="KAL3315807.1"/>
    <property type="molecule type" value="Genomic_DNA"/>
</dbReference>
<feature type="domain" description="Ig-like" evidence="6">
    <location>
        <begin position="73"/>
        <end position="175"/>
    </location>
</feature>
<keyword evidence="5" id="KW-0472">Membrane</keyword>
<accession>A0ABD2Q9C2</accession>
<reference evidence="7 8" key="1">
    <citation type="submission" date="2024-11" db="EMBL/GenBank/DDBJ databases">
        <title>Adaptive evolution of stress response genes in parasites aligns with host niche diversity.</title>
        <authorList>
            <person name="Hahn C."/>
            <person name="Resl P."/>
        </authorList>
    </citation>
    <scope>NUCLEOTIDE SEQUENCE [LARGE SCALE GENOMIC DNA]</scope>
    <source>
        <strain evidence="7">EGGRZ-B1_66</strain>
        <tissue evidence="7">Body</tissue>
    </source>
</reference>
<evidence type="ECO:0000313" key="7">
    <source>
        <dbReference type="EMBL" id="KAL3315807.1"/>
    </source>
</evidence>
<dbReference type="InterPro" id="IPR003006">
    <property type="entry name" value="Ig/MHC_CS"/>
</dbReference>
<proteinExistence type="predicted"/>
<dbReference type="PROSITE" id="PS50835">
    <property type="entry name" value="IG_LIKE"/>
    <property type="match status" value="4"/>
</dbReference>
<dbReference type="SMART" id="SM00408">
    <property type="entry name" value="IGc2"/>
    <property type="match status" value="2"/>
</dbReference>
<feature type="domain" description="Ig-like" evidence="6">
    <location>
        <begin position="182"/>
        <end position="263"/>
    </location>
</feature>
<dbReference type="Pfam" id="PF13927">
    <property type="entry name" value="Ig_3"/>
    <property type="match status" value="1"/>
</dbReference>
<name>A0ABD2Q9C2_9PLAT</name>
<dbReference type="InterPro" id="IPR013098">
    <property type="entry name" value="Ig_I-set"/>
</dbReference>
<evidence type="ECO:0000259" key="6">
    <source>
        <dbReference type="PROSITE" id="PS50835"/>
    </source>
</evidence>
<keyword evidence="4" id="KW-0393">Immunoglobulin domain</keyword>
<dbReference type="Pfam" id="PF07679">
    <property type="entry name" value="I-set"/>
    <property type="match status" value="1"/>
</dbReference>
<feature type="transmembrane region" description="Helical" evidence="5">
    <location>
        <begin position="835"/>
        <end position="855"/>
    </location>
</feature>
<dbReference type="PANTHER" id="PTHR12231:SF253">
    <property type="entry name" value="DPR-INTERACTING PROTEIN ETA, ISOFORM B-RELATED"/>
    <property type="match status" value="1"/>
</dbReference>
<organism evidence="7 8">
    <name type="scientific">Cichlidogyrus casuarinus</name>
    <dbReference type="NCBI Taxonomy" id="1844966"/>
    <lineage>
        <taxon>Eukaryota</taxon>
        <taxon>Metazoa</taxon>
        <taxon>Spiralia</taxon>
        <taxon>Lophotrochozoa</taxon>
        <taxon>Platyhelminthes</taxon>
        <taxon>Monogenea</taxon>
        <taxon>Monopisthocotylea</taxon>
        <taxon>Dactylogyridea</taxon>
        <taxon>Ancyrocephalidae</taxon>
        <taxon>Cichlidogyrus</taxon>
    </lineage>
</organism>
<feature type="domain" description="Ig-like" evidence="6">
    <location>
        <begin position="14"/>
        <end position="63"/>
    </location>
</feature>
<dbReference type="Gene3D" id="2.60.40.10">
    <property type="entry name" value="Immunoglobulins"/>
    <property type="match status" value="3"/>
</dbReference>
<evidence type="ECO:0000256" key="1">
    <source>
        <dbReference type="ARBA" id="ARBA00022729"/>
    </source>
</evidence>
<dbReference type="PANTHER" id="PTHR12231">
    <property type="entry name" value="CTX-RELATED TYPE I TRANSMEMBRANE PROTEIN"/>
    <property type="match status" value="1"/>
</dbReference>
<keyword evidence="1" id="KW-0732">Signal</keyword>
<dbReference type="InterPro" id="IPR003598">
    <property type="entry name" value="Ig_sub2"/>
</dbReference>
<dbReference type="Proteomes" id="UP001626550">
    <property type="component" value="Unassembled WGS sequence"/>
</dbReference>
<evidence type="ECO:0000256" key="3">
    <source>
        <dbReference type="ARBA" id="ARBA00023157"/>
    </source>
</evidence>
<keyword evidence="8" id="KW-1185">Reference proteome</keyword>
<dbReference type="InterPro" id="IPR036179">
    <property type="entry name" value="Ig-like_dom_sf"/>
</dbReference>
<keyword evidence="3" id="KW-1015">Disulfide bond</keyword>
<protein>
    <submittedName>
        <fullName evidence="7">Protein turtle B</fullName>
    </submittedName>
</protein>
<keyword evidence="5" id="KW-1133">Transmembrane helix</keyword>
<dbReference type="SUPFAM" id="SSF48726">
    <property type="entry name" value="Immunoglobulin"/>
    <property type="match status" value="3"/>
</dbReference>
<keyword evidence="2" id="KW-0677">Repeat</keyword>
<evidence type="ECO:0000256" key="4">
    <source>
        <dbReference type="ARBA" id="ARBA00023319"/>
    </source>
</evidence>
<keyword evidence="5" id="KW-0812">Transmembrane</keyword>